<comment type="caution">
    <text evidence="3">The sequence shown here is derived from an EMBL/GenBank/DDBJ whole genome shotgun (WGS) entry which is preliminary data.</text>
</comment>
<gene>
    <name evidence="3" type="ORF">H9625_12195</name>
</gene>
<dbReference type="EMBL" id="JACSPP010000042">
    <property type="protein sequence ID" value="MBD8041182.1"/>
    <property type="molecule type" value="Genomic_DNA"/>
</dbReference>
<dbReference type="Pfam" id="PF09471">
    <property type="entry name" value="Peptidase_M64"/>
    <property type="match status" value="2"/>
</dbReference>
<sequence length="429" mass="48808">MRKRIMFTLLALLFWWNGAEAQSFDDYFIDKTLRVDYLFNGDASKQVISLDELVSLPGWAGRRHALDRLPLEGNGDITMVDKASGKVIYRTSFSSLFQEWLGEKEAQQLTRGFENTFLLPYPKYPAIVTVRLKDVRHQPCAVLKHEVNPEDILIHQRGTSQITPHRYLLQNGASDACIDIAILAEGYTSDEMELFYKDAQDACEAIFSHEPFKRLKHKFNVVAVESVSQDSGVSIPRKNEWKNTAVSSHFDTFYSDRYLTTRSVKAMHNWLAGIPYEHIIILANTDTYGGGGIYNAYLLTTAHHAMFKPVVVHEFGHSFGGLADEYAYDEAPSPLYPYEVEPWEPNITTLVDFGSKWKDLVPEGIPVPTPVETDPAKIYTKVGVYEGAGYTKKGIYRPTTECRMKINEAPCFCPVCERALERLIRFYTE</sequence>
<feature type="chain" id="PRO_5045049422" evidence="1">
    <location>
        <begin position="22"/>
        <end position="429"/>
    </location>
</feature>
<dbReference type="RefSeq" id="WP_191764557.1">
    <property type="nucleotide sequence ID" value="NZ_JACSPP010000042.1"/>
</dbReference>
<dbReference type="InterPro" id="IPR038171">
    <property type="entry name" value="M64_N_sf"/>
</dbReference>
<dbReference type="Proteomes" id="UP000620874">
    <property type="component" value="Unassembled WGS sequence"/>
</dbReference>
<protein>
    <submittedName>
        <fullName evidence="3">Peptidase M64</fullName>
    </submittedName>
</protein>
<feature type="domain" description="Peptidase M64 N-terminal" evidence="2">
    <location>
        <begin position="24"/>
        <end position="140"/>
    </location>
</feature>
<keyword evidence="4" id="KW-1185">Reference proteome</keyword>
<reference evidence="3 4" key="1">
    <citation type="submission" date="2020-08" db="EMBL/GenBank/DDBJ databases">
        <title>A Genomic Blueprint of the Chicken Gut Microbiome.</title>
        <authorList>
            <person name="Gilroy R."/>
            <person name="Ravi A."/>
            <person name="Getino M."/>
            <person name="Pursley I."/>
            <person name="Horton D.L."/>
            <person name="Alikhan N.-F."/>
            <person name="Baker D."/>
            <person name="Gharbi K."/>
            <person name="Hall N."/>
            <person name="Watson M."/>
            <person name="Adriaenssens E.M."/>
            <person name="Foster-Nyarko E."/>
            <person name="Jarju S."/>
            <person name="Secka A."/>
            <person name="Antonio M."/>
            <person name="Oren A."/>
            <person name="Chaudhuri R."/>
            <person name="La Ragione R.M."/>
            <person name="Hildebrand F."/>
            <person name="Pallen M.J."/>
        </authorList>
    </citation>
    <scope>NUCLEOTIDE SEQUENCE [LARGE SCALE GENOMIC DNA]</scope>
    <source>
        <strain evidence="3 4">Sa1CVN1</strain>
    </source>
</reference>
<feature type="signal peptide" evidence="1">
    <location>
        <begin position="1"/>
        <end position="21"/>
    </location>
</feature>
<dbReference type="Gene3D" id="3.40.390.10">
    <property type="entry name" value="Collagenase (Catalytic Domain)"/>
    <property type="match status" value="1"/>
</dbReference>
<dbReference type="Gene3D" id="2.60.40.3250">
    <property type="entry name" value="Peptidase M64, N-terminal domain"/>
    <property type="match status" value="1"/>
</dbReference>
<accession>A0ABR8YAD8</accession>
<keyword evidence="1" id="KW-0732">Signal</keyword>
<evidence type="ECO:0000259" key="2">
    <source>
        <dbReference type="Pfam" id="PF16217"/>
    </source>
</evidence>
<dbReference type="Pfam" id="PF16217">
    <property type="entry name" value="M64_N"/>
    <property type="match status" value="1"/>
</dbReference>
<dbReference type="InterPro" id="IPR019026">
    <property type="entry name" value="Peptidase_M64_IgA"/>
</dbReference>
<evidence type="ECO:0000313" key="3">
    <source>
        <dbReference type="EMBL" id="MBD8041182.1"/>
    </source>
</evidence>
<evidence type="ECO:0000256" key="1">
    <source>
        <dbReference type="SAM" id="SignalP"/>
    </source>
</evidence>
<evidence type="ECO:0000313" key="4">
    <source>
        <dbReference type="Proteomes" id="UP000620874"/>
    </source>
</evidence>
<name>A0ABR8YAD8_9BACT</name>
<proteinExistence type="predicted"/>
<dbReference type="InterPro" id="IPR032625">
    <property type="entry name" value="M64_N"/>
</dbReference>
<organism evidence="3 4">
    <name type="scientific">Phocaeicola intestinalis</name>
    <dbReference type="NCBI Taxonomy" id="2762212"/>
    <lineage>
        <taxon>Bacteria</taxon>
        <taxon>Pseudomonadati</taxon>
        <taxon>Bacteroidota</taxon>
        <taxon>Bacteroidia</taxon>
        <taxon>Bacteroidales</taxon>
        <taxon>Bacteroidaceae</taxon>
        <taxon>Phocaeicola</taxon>
    </lineage>
</organism>
<dbReference type="InterPro" id="IPR024079">
    <property type="entry name" value="MetalloPept_cat_dom_sf"/>
</dbReference>